<accession>A0ABS0WV29</accession>
<comment type="caution">
    <text evidence="1">The sequence shown here is derived from an EMBL/GenBank/DDBJ whole genome shotgun (WGS) entry which is preliminary data.</text>
</comment>
<gene>
    <name evidence="1" type="ORF">JBL43_16465</name>
</gene>
<organism evidence="1 2">
    <name type="scientific">Aureibaculum flavum</name>
    <dbReference type="NCBI Taxonomy" id="2795986"/>
    <lineage>
        <taxon>Bacteria</taxon>
        <taxon>Pseudomonadati</taxon>
        <taxon>Bacteroidota</taxon>
        <taxon>Flavobacteriia</taxon>
        <taxon>Flavobacteriales</taxon>
        <taxon>Flavobacteriaceae</taxon>
        <taxon>Aureibaculum</taxon>
    </lineage>
</organism>
<evidence type="ECO:0000313" key="1">
    <source>
        <dbReference type="EMBL" id="MBJ2175849.1"/>
    </source>
</evidence>
<proteinExistence type="predicted"/>
<reference evidence="1 2" key="1">
    <citation type="submission" date="2020-12" db="EMBL/GenBank/DDBJ databases">
        <title>Aureibaculum luteum sp. nov. and Aureibaculum flavum sp. nov., novel members of the family Flavobacteriaceae isolated from Antarctic intertidal sediments.</title>
        <authorList>
            <person name="He X."/>
            <person name="Zhang X."/>
        </authorList>
    </citation>
    <scope>NUCLEOTIDE SEQUENCE [LARGE SCALE GENOMIC DNA]</scope>
    <source>
        <strain evidence="1 2">A20</strain>
    </source>
</reference>
<protein>
    <recommendedName>
        <fullName evidence="3">DUF5103 domain-containing protein</fullName>
    </recommendedName>
</protein>
<dbReference type="EMBL" id="JAEHFJ010000009">
    <property type="protein sequence ID" value="MBJ2175849.1"/>
    <property type="molecule type" value="Genomic_DNA"/>
</dbReference>
<dbReference type="RefSeq" id="WP_198842496.1">
    <property type="nucleotide sequence ID" value="NZ_JAEHFJ010000009.1"/>
</dbReference>
<sequence>MKYTFLIFLSVILFMSNKYNPSKKNELKNSTIDSIFTIDYRDFKVIRYLENEYLKSYDTLLFKSKIETNDFSFKIYNYDKAFFECYKKGNDVFISYNFLMENLFTKKKFLFHVYNNLGEINDVSKIEHFKNDISLSNWANKMLYINTNTKKDLHFTITNDTLKLLSDKKEERTLFFKTDTFIQKYDYNKIETISYFEDIDSLNAGFDERFINIVPVQKQDTILFRKMTIKNNEIYLKNKTYKITNDEYLEYYKTGDRIFSKHKYFFKNLTNNKEFSFYTYAKLGTSTGYNAPEQLDAYVGLSKKNDYTGRFTSTFGRKLDPFFIYFTIKNNSLIIDNLYSDQYYRNERMSFSLDTLINIEDNDLINIEKLWDIHSANKNRFYLNEYNTKHNLKPKANINVTPKFVHYPYNRKEPIPKEQLVFNLTFEDYGQCDFHQSFVINEQIDYQRGVRYNLTFNKEFNETIKIELDQTIIGTSHQIFTLKKIGKKIILENEFKSEDDSRVLLNIVFVFEKINKEYKLNEAYQNYNNQKHFSQFEFTDGVYINN</sequence>
<dbReference type="Proteomes" id="UP000623301">
    <property type="component" value="Unassembled WGS sequence"/>
</dbReference>
<evidence type="ECO:0000313" key="2">
    <source>
        <dbReference type="Proteomes" id="UP000623301"/>
    </source>
</evidence>
<name>A0ABS0WV29_9FLAO</name>
<evidence type="ECO:0008006" key="3">
    <source>
        <dbReference type="Google" id="ProtNLM"/>
    </source>
</evidence>
<keyword evidence="2" id="KW-1185">Reference proteome</keyword>